<feature type="domain" description="Flagellar basal-body/hook protein C-terminal" evidence="7">
    <location>
        <begin position="600"/>
        <end position="637"/>
    </location>
</feature>
<dbReference type="InterPro" id="IPR010930">
    <property type="entry name" value="Flg_bb/hook_C_dom"/>
</dbReference>
<evidence type="ECO:0000256" key="4">
    <source>
        <dbReference type="ARBA" id="ARBA00016244"/>
    </source>
</evidence>
<dbReference type="RefSeq" id="WP_013951965.1">
    <property type="nucleotide sequence ID" value="NC_015723.1"/>
</dbReference>
<keyword evidence="5" id="KW-0964">Secreted</keyword>
<dbReference type="KEGG" id="cnc:CNE_2c02580"/>
<keyword evidence="10" id="KW-0966">Cell projection</keyword>
<dbReference type="GeneID" id="34305139"/>
<sequence length="641" mass="65948">MSLFSIGLSGLNTAQNALTTTGHNFANSATEGYSRQNTIVASAGGQYTSQGFYGFGSNTTTVTRVYDEFLTGQLRGATSASASLAAYSDQIAQIDNLLADQKGGLAPLMQKFFAAVQAVADTPADPAARQGMLSAGQALVGQVRSASNYFKQLQAGVNEQVGTAVTQVNAYTKQIANLNQEITRLKAASGGQPPNDLLDQRDQAVAELTKLVGAKVVVQDSGTYNVFVGNGQPLVMGNDAYALKAVASAADPNRTVVAYTLPNGNVFESEPGAITGGSLGGLLQFRTESLDAAQSAIGRLSLAIGQSFNAQHELGIDLNGAIGTDMFALGGATAIPNANNTVKTTVATAKIANASALTTSDYKLQFDGTNYTLTRLSDNQQVVAPVPAGGASYPLQFSADGFTVEINAAMGTNDSFTIQPTRNAATGFDMAISDPARIAAASPAHVEAGALNKGSGTASLSNVAPGFTLPAANITAEFDGSLNKYVFKVGGTAMAPQPVGVANGSNTDFTLNGLTFSFGGTPKAGDTFTLVSNAGAVKDNGNMLALAKLQNAKTIGGVSSFSEGYAQLVNDVGTRAKSVKIASASQDSITTQIKTAQQSVSGVNMDEETVSMLRFQQLYQANARVIQTAGTLFDTIIGIGR</sequence>
<organism evidence="10 11">
    <name type="scientific">Cupriavidus necator (strain ATCC 43291 / DSM 13513 / CCUG 52238 / LMG 8453 / N-1)</name>
    <name type="common">Ralstonia eutropha</name>
    <dbReference type="NCBI Taxonomy" id="1042878"/>
    <lineage>
        <taxon>Bacteria</taxon>
        <taxon>Pseudomonadati</taxon>
        <taxon>Pseudomonadota</taxon>
        <taxon>Betaproteobacteria</taxon>
        <taxon>Burkholderiales</taxon>
        <taxon>Burkholderiaceae</taxon>
        <taxon>Cupriavidus</taxon>
    </lineage>
</organism>
<dbReference type="HOGENOM" id="CLU_012762_0_1_4"/>
<dbReference type="GO" id="GO:0044780">
    <property type="term" value="P:bacterial-type flagellum assembly"/>
    <property type="evidence" value="ECO:0007669"/>
    <property type="project" value="InterPro"/>
</dbReference>
<dbReference type="Proteomes" id="UP000006798">
    <property type="component" value="Chromosome 2"/>
</dbReference>
<evidence type="ECO:0000256" key="6">
    <source>
        <dbReference type="ARBA" id="ARBA00023143"/>
    </source>
</evidence>
<evidence type="ECO:0000259" key="9">
    <source>
        <dbReference type="Pfam" id="PF22638"/>
    </source>
</evidence>
<evidence type="ECO:0000256" key="3">
    <source>
        <dbReference type="ARBA" id="ARBA00009677"/>
    </source>
</evidence>
<dbReference type="EMBL" id="CP002878">
    <property type="protein sequence ID" value="AEI79244.1"/>
    <property type="molecule type" value="Genomic_DNA"/>
</dbReference>
<name>F8GPG2_CUPNN</name>
<keyword evidence="6" id="KW-0975">Bacterial flagellum</keyword>
<gene>
    <name evidence="10" type="primary">flgK</name>
    <name evidence="10" type="ordered locus">CNE_2c02580</name>
</gene>
<feature type="domain" description="Flagellar hook-associated protein 1 D2-like" evidence="8">
    <location>
        <begin position="336"/>
        <end position="420"/>
    </location>
</feature>
<comment type="subcellular location">
    <subcellularLocation>
        <location evidence="1">Bacterial flagellum</location>
    </subcellularLocation>
    <subcellularLocation>
        <location evidence="2">Secreted</location>
    </subcellularLocation>
</comment>
<dbReference type="InterPro" id="IPR049119">
    <property type="entry name" value="FlgK_D2-like"/>
</dbReference>
<evidence type="ECO:0000256" key="1">
    <source>
        <dbReference type="ARBA" id="ARBA00004365"/>
    </source>
</evidence>
<dbReference type="GO" id="GO:0009424">
    <property type="term" value="C:bacterial-type flagellum hook"/>
    <property type="evidence" value="ECO:0007669"/>
    <property type="project" value="InterPro"/>
</dbReference>
<dbReference type="PANTHER" id="PTHR30033:SF1">
    <property type="entry name" value="FLAGELLAR HOOK-ASSOCIATED PROTEIN 1"/>
    <property type="match status" value="1"/>
</dbReference>
<dbReference type="InterPro" id="IPR002371">
    <property type="entry name" value="FlgK"/>
</dbReference>
<dbReference type="Pfam" id="PF22638">
    <property type="entry name" value="FlgK_D1"/>
    <property type="match status" value="1"/>
</dbReference>
<keyword evidence="10" id="KW-0282">Flagellum</keyword>
<dbReference type="PANTHER" id="PTHR30033">
    <property type="entry name" value="FLAGELLAR HOOK-ASSOCIATED PROTEIN 1"/>
    <property type="match status" value="1"/>
</dbReference>
<feature type="domain" description="Flagellar hook-associated protein FlgK helical" evidence="9">
    <location>
        <begin position="92"/>
        <end position="327"/>
    </location>
</feature>
<accession>F8GPG2</accession>
<evidence type="ECO:0000259" key="8">
    <source>
        <dbReference type="Pfam" id="PF21158"/>
    </source>
</evidence>
<dbReference type="SUPFAM" id="SSF64518">
    <property type="entry name" value="Phase 1 flagellin"/>
    <property type="match status" value="2"/>
</dbReference>
<keyword evidence="10" id="KW-0969">Cilium</keyword>
<reference evidence="10 11" key="1">
    <citation type="journal article" date="2011" name="J. Bacteriol.">
        <title>Complete genome sequence of the type strain Cupriavidus necator N-1.</title>
        <authorList>
            <person name="Poehlein A."/>
            <person name="Kusian B."/>
            <person name="Friedrich B."/>
            <person name="Daniel R."/>
            <person name="Bowien B."/>
        </authorList>
    </citation>
    <scope>NUCLEOTIDE SEQUENCE [LARGE SCALE GENOMIC DNA]</scope>
    <source>
        <strain evidence="11">ATCC 43291 / DSM 13513 / CCUG 52238 / LMG 8453 / N-1</strain>
    </source>
</reference>
<dbReference type="NCBIfam" id="TIGR02492">
    <property type="entry name" value="flgK_ends"/>
    <property type="match status" value="1"/>
</dbReference>
<dbReference type="Pfam" id="PF21158">
    <property type="entry name" value="flgK_1st_1"/>
    <property type="match status" value="1"/>
</dbReference>
<protein>
    <recommendedName>
        <fullName evidence="4">Flagellar hook-associated protein 1</fullName>
    </recommendedName>
</protein>
<dbReference type="GO" id="GO:0005198">
    <property type="term" value="F:structural molecule activity"/>
    <property type="evidence" value="ECO:0007669"/>
    <property type="project" value="InterPro"/>
</dbReference>
<comment type="similarity">
    <text evidence="3">Belongs to the flagella basal body rod proteins family.</text>
</comment>
<evidence type="ECO:0000259" key="7">
    <source>
        <dbReference type="Pfam" id="PF06429"/>
    </source>
</evidence>
<dbReference type="AlphaFoldDB" id="F8GPG2"/>
<evidence type="ECO:0000313" key="11">
    <source>
        <dbReference type="Proteomes" id="UP000006798"/>
    </source>
</evidence>
<evidence type="ECO:0000313" key="10">
    <source>
        <dbReference type="EMBL" id="AEI79244.1"/>
    </source>
</evidence>
<dbReference type="PRINTS" id="PR01005">
    <property type="entry name" value="FLGHOOKAP1"/>
</dbReference>
<proteinExistence type="inferred from homology"/>
<dbReference type="GO" id="GO:0005576">
    <property type="term" value="C:extracellular region"/>
    <property type="evidence" value="ECO:0007669"/>
    <property type="project" value="UniProtKB-SubCell"/>
</dbReference>
<evidence type="ECO:0000256" key="2">
    <source>
        <dbReference type="ARBA" id="ARBA00004613"/>
    </source>
</evidence>
<evidence type="ECO:0000256" key="5">
    <source>
        <dbReference type="ARBA" id="ARBA00022525"/>
    </source>
</evidence>
<dbReference type="InterPro" id="IPR053927">
    <property type="entry name" value="FlgK_helical"/>
</dbReference>
<dbReference type="Pfam" id="PF06429">
    <property type="entry name" value="Flg_bbr_C"/>
    <property type="match status" value="1"/>
</dbReference>